<name>A0A6A6JUM7_WESOR</name>
<feature type="region of interest" description="Disordered" evidence="1">
    <location>
        <begin position="1"/>
        <end position="21"/>
    </location>
</feature>
<feature type="compositionally biased region" description="Gly residues" evidence="1">
    <location>
        <begin position="153"/>
        <end position="165"/>
    </location>
</feature>
<sequence length="165" mass="17906">MSHGNSSSTGGNSHQNFNVVRDGRSPDTALLSFGIRNHPDEEFRYLAHHLGQWILVNAAEGREYTQLGTPVYNVDTLTPVEWIAPLPELPQTTAFNREFEDINEVNRQFDETDRGQESSKNKDKSSKAANLKNAGKEPKSGPGSEDRKPGPDLGAGGDGSAGVTT</sequence>
<feature type="compositionally biased region" description="Basic and acidic residues" evidence="1">
    <location>
        <begin position="107"/>
        <end position="126"/>
    </location>
</feature>
<evidence type="ECO:0000256" key="1">
    <source>
        <dbReference type="SAM" id="MobiDB-lite"/>
    </source>
</evidence>
<evidence type="ECO:0000313" key="2">
    <source>
        <dbReference type="EMBL" id="KAF2280087.1"/>
    </source>
</evidence>
<protein>
    <submittedName>
        <fullName evidence="2">Uncharacterized protein</fullName>
    </submittedName>
</protein>
<feature type="region of interest" description="Disordered" evidence="1">
    <location>
        <begin position="94"/>
        <end position="165"/>
    </location>
</feature>
<dbReference type="OrthoDB" id="3797098at2759"/>
<dbReference type="AlphaFoldDB" id="A0A6A6JUM7"/>
<accession>A0A6A6JUM7</accession>
<evidence type="ECO:0000313" key="3">
    <source>
        <dbReference type="Proteomes" id="UP000800097"/>
    </source>
</evidence>
<feature type="compositionally biased region" description="Basic and acidic residues" evidence="1">
    <location>
        <begin position="134"/>
        <end position="150"/>
    </location>
</feature>
<feature type="compositionally biased region" description="Low complexity" evidence="1">
    <location>
        <begin position="1"/>
        <end position="14"/>
    </location>
</feature>
<keyword evidence="3" id="KW-1185">Reference proteome</keyword>
<dbReference type="RefSeq" id="XP_033657625.1">
    <property type="nucleotide sequence ID" value="XM_033800605.1"/>
</dbReference>
<dbReference type="GeneID" id="54553780"/>
<dbReference type="Proteomes" id="UP000800097">
    <property type="component" value="Unassembled WGS sequence"/>
</dbReference>
<proteinExistence type="predicted"/>
<gene>
    <name evidence="2" type="ORF">EI97DRAFT_455013</name>
</gene>
<dbReference type="EMBL" id="ML986485">
    <property type="protein sequence ID" value="KAF2280087.1"/>
    <property type="molecule type" value="Genomic_DNA"/>
</dbReference>
<organism evidence="2 3">
    <name type="scientific">Westerdykella ornata</name>
    <dbReference type="NCBI Taxonomy" id="318751"/>
    <lineage>
        <taxon>Eukaryota</taxon>
        <taxon>Fungi</taxon>
        <taxon>Dikarya</taxon>
        <taxon>Ascomycota</taxon>
        <taxon>Pezizomycotina</taxon>
        <taxon>Dothideomycetes</taxon>
        <taxon>Pleosporomycetidae</taxon>
        <taxon>Pleosporales</taxon>
        <taxon>Sporormiaceae</taxon>
        <taxon>Westerdykella</taxon>
    </lineage>
</organism>
<reference evidence="2" key="1">
    <citation type="journal article" date="2020" name="Stud. Mycol.">
        <title>101 Dothideomycetes genomes: a test case for predicting lifestyles and emergence of pathogens.</title>
        <authorList>
            <person name="Haridas S."/>
            <person name="Albert R."/>
            <person name="Binder M."/>
            <person name="Bloem J."/>
            <person name="Labutti K."/>
            <person name="Salamov A."/>
            <person name="Andreopoulos B."/>
            <person name="Baker S."/>
            <person name="Barry K."/>
            <person name="Bills G."/>
            <person name="Bluhm B."/>
            <person name="Cannon C."/>
            <person name="Castanera R."/>
            <person name="Culley D."/>
            <person name="Daum C."/>
            <person name="Ezra D."/>
            <person name="Gonzalez J."/>
            <person name="Henrissat B."/>
            <person name="Kuo A."/>
            <person name="Liang C."/>
            <person name="Lipzen A."/>
            <person name="Lutzoni F."/>
            <person name="Magnuson J."/>
            <person name="Mondo S."/>
            <person name="Nolan M."/>
            <person name="Ohm R."/>
            <person name="Pangilinan J."/>
            <person name="Park H.-J."/>
            <person name="Ramirez L."/>
            <person name="Alfaro M."/>
            <person name="Sun H."/>
            <person name="Tritt A."/>
            <person name="Yoshinaga Y."/>
            <person name="Zwiers L.-H."/>
            <person name="Turgeon B."/>
            <person name="Goodwin S."/>
            <person name="Spatafora J."/>
            <person name="Crous P."/>
            <person name="Grigoriev I."/>
        </authorList>
    </citation>
    <scope>NUCLEOTIDE SEQUENCE</scope>
    <source>
        <strain evidence="2">CBS 379.55</strain>
    </source>
</reference>